<dbReference type="AlphaFoldDB" id="A0AAN9QCG9"/>
<protein>
    <submittedName>
        <fullName evidence="1">Uncharacterized protein</fullName>
    </submittedName>
</protein>
<proteinExistence type="predicted"/>
<organism evidence="1 2">
    <name type="scientific">Canavalia gladiata</name>
    <name type="common">Sword bean</name>
    <name type="synonym">Dolichos gladiatus</name>
    <dbReference type="NCBI Taxonomy" id="3824"/>
    <lineage>
        <taxon>Eukaryota</taxon>
        <taxon>Viridiplantae</taxon>
        <taxon>Streptophyta</taxon>
        <taxon>Embryophyta</taxon>
        <taxon>Tracheophyta</taxon>
        <taxon>Spermatophyta</taxon>
        <taxon>Magnoliopsida</taxon>
        <taxon>eudicotyledons</taxon>
        <taxon>Gunneridae</taxon>
        <taxon>Pentapetalae</taxon>
        <taxon>rosids</taxon>
        <taxon>fabids</taxon>
        <taxon>Fabales</taxon>
        <taxon>Fabaceae</taxon>
        <taxon>Papilionoideae</taxon>
        <taxon>50 kb inversion clade</taxon>
        <taxon>NPAAA clade</taxon>
        <taxon>indigoferoid/millettioid clade</taxon>
        <taxon>Phaseoleae</taxon>
        <taxon>Canavalia</taxon>
    </lineage>
</organism>
<dbReference type="Proteomes" id="UP001367508">
    <property type="component" value="Unassembled WGS sequence"/>
</dbReference>
<comment type="caution">
    <text evidence="1">The sequence shown here is derived from an EMBL/GenBank/DDBJ whole genome shotgun (WGS) entry which is preliminary data.</text>
</comment>
<sequence length="153" mass="17360">MVLFPLRSKHGGFEELRCEKMRVWREEEWWLLLVVSGEWRIGKRWRLEEQKGGLVVDDIYLLISWDPKTQNDVSQGAVVAVGVRPTTDPHSTLPFLNLGWPLPNPIATSAPTTDTCRAQVSWTTNCVCTCVFQDLGVRAIVGLNQVRPRGSSW</sequence>
<name>A0AAN9QCG9_CANGL</name>
<dbReference type="EMBL" id="JAYMYQ010000005">
    <property type="protein sequence ID" value="KAK7329989.1"/>
    <property type="molecule type" value="Genomic_DNA"/>
</dbReference>
<evidence type="ECO:0000313" key="1">
    <source>
        <dbReference type="EMBL" id="KAK7329989.1"/>
    </source>
</evidence>
<evidence type="ECO:0000313" key="2">
    <source>
        <dbReference type="Proteomes" id="UP001367508"/>
    </source>
</evidence>
<accession>A0AAN9QCG9</accession>
<reference evidence="1 2" key="1">
    <citation type="submission" date="2024-01" db="EMBL/GenBank/DDBJ databases">
        <title>The genomes of 5 underutilized Papilionoideae crops provide insights into root nodulation and disease resistanc.</title>
        <authorList>
            <person name="Jiang F."/>
        </authorList>
    </citation>
    <scope>NUCLEOTIDE SEQUENCE [LARGE SCALE GENOMIC DNA]</scope>
    <source>
        <strain evidence="1">LVBAO_FW01</strain>
        <tissue evidence="1">Leaves</tissue>
    </source>
</reference>
<keyword evidence="2" id="KW-1185">Reference proteome</keyword>
<gene>
    <name evidence="1" type="ORF">VNO77_24173</name>
</gene>